<reference evidence="3 4" key="1">
    <citation type="journal article" date="2014" name="Genome Announc.">
        <title>Draft Genome Sequence of Marine Flavobacterium Jejuia pallidilutea Strain 11shimoA1 and Pigmentation Mutants.</title>
        <authorList>
            <person name="Takatani N."/>
            <person name="Nakanishi M."/>
            <person name="Meirelles P."/>
            <person name="Mino S."/>
            <person name="Suda W."/>
            <person name="Oshima K."/>
            <person name="Hattori M."/>
            <person name="Ohkuma M."/>
            <person name="Hosokawa M."/>
            <person name="Miyashita K."/>
            <person name="Thompson F.L."/>
            <person name="Niwa A."/>
            <person name="Sawabe T."/>
            <person name="Sawabe T."/>
        </authorList>
    </citation>
    <scope>NUCLEOTIDE SEQUENCE [LARGE SCALE GENOMIC DNA]</scope>
    <source>
        <strain evidence="3 4">JCM 19301</strain>
    </source>
</reference>
<dbReference type="InterPro" id="IPR026444">
    <property type="entry name" value="Secre_tail"/>
</dbReference>
<protein>
    <recommendedName>
        <fullName evidence="2">Secretion system C-terminal sorting domain-containing protein</fullName>
    </recommendedName>
</protein>
<keyword evidence="1" id="KW-0732">Signal</keyword>
<organism evidence="3 4">
    <name type="scientific">Jejuia pallidilutea</name>
    <dbReference type="NCBI Taxonomy" id="504487"/>
    <lineage>
        <taxon>Bacteria</taxon>
        <taxon>Pseudomonadati</taxon>
        <taxon>Bacteroidota</taxon>
        <taxon>Flavobacteriia</taxon>
        <taxon>Flavobacteriales</taxon>
        <taxon>Flavobacteriaceae</taxon>
        <taxon>Jejuia</taxon>
    </lineage>
</organism>
<name>A0A090VQB2_9FLAO</name>
<evidence type="ECO:0000256" key="1">
    <source>
        <dbReference type="ARBA" id="ARBA00022729"/>
    </source>
</evidence>
<dbReference type="AlphaFoldDB" id="A0A090VQB2"/>
<dbReference type="Pfam" id="PF18962">
    <property type="entry name" value="Por_Secre_tail"/>
    <property type="match status" value="1"/>
</dbReference>
<evidence type="ECO:0000259" key="2">
    <source>
        <dbReference type="Pfam" id="PF18962"/>
    </source>
</evidence>
<accession>A0A090VQB2</accession>
<evidence type="ECO:0000313" key="3">
    <source>
        <dbReference type="EMBL" id="GAL66925.1"/>
    </source>
</evidence>
<feature type="domain" description="Secretion system C-terminal sorting" evidence="2">
    <location>
        <begin position="6"/>
        <end position="61"/>
    </location>
</feature>
<comment type="caution">
    <text evidence="3">The sequence shown here is derived from an EMBL/GenBank/DDBJ whole genome shotgun (WGS) entry which is preliminary data.</text>
</comment>
<dbReference type="EMBL" id="BBNR01000006">
    <property type="protein sequence ID" value="GAL66925.1"/>
    <property type="molecule type" value="Genomic_DNA"/>
</dbReference>
<dbReference type="NCBIfam" id="TIGR04183">
    <property type="entry name" value="Por_Secre_tail"/>
    <property type="match status" value="1"/>
</dbReference>
<sequence>MYLGQQNTTHIAVEIYTVLGNRVFKTNTNNRSLRINTSSFSKGIYILRVATKTSSKSFKIIKN</sequence>
<evidence type="ECO:0000313" key="4">
    <source>
        <dbReference type="Proteomes" id="UP000029641"/>
    </source>
</evidence>
<gene>
    <name evidence="3" type="ORF">JCM19301_1469</name>
</gene>
<proteinExistence type="predicted"/>
<dbReference type="Proteomes" id="UP000029641">
    <property type="component" value="Unassembled WGS sequence"/>
</dbReference>